<evidence type="ECO:0000313" key="2">
    <source>
        <dbReference type="EMBL" id="GAB97800.1"/>
    </source>
</evidence>
<dbReference type="EMBL" id="BAHD01000082">
    <property type="protein sequence ID" value="GAB97800.1"/>
    <property type="molecule type" value="Genomic_DNA"/>
</dbReference>
<organism evidence="2 3">
    <name type="scientific">Kineosphaera limosa NBRC 100340</name>
    <dbReference type="NCBI Taxonomy" id="1184609"/>
    <lineage>
        <taxon>Bacteria</taxon>
        <taxon>Bacillati</taxon>
        <taxon>Actinomycetota</taxon>
        <taxon>Actinomycetes</taxon>
        <taxon>Micrococcales</taxon>
        <taxon>Dermatophilaceae</taxon>
        <taxon>Kineosphaera</taxon>
    </lineage>
</organism>
<name>K6WEW7_9MICO</name>
<accession>K6WEW7</accession>
<reference evidence="2 3" key="1">
    <citation type="submission" date="2012-08" db="EMBL/GenBank/DDBJ databases">
        <title>Whole genome shotgun sequence of Kineosphaera limosa NBRC 100340.</title>
        <authorList>
            <person name="Yoshida I."/>
            <person name="Isaki S."/>
            <person name="Hosoyama A."/>
            <person name="Tsuchikane K."/>
            <person name="Katsumata H."/>
            <person name="Ando Y."/>
            <person name="Ohji S."/>
            <person name="Hamada M."/>
            <person name="Tamura T."/>
            <person name="Yamazoe A."/>
            <person name="Yamazaki S."/>
            <person name="Fujita N."/>
        </authorList>
    </citation>
    <scope>NUCLEOTIDE SEQUENCE [LARGE SCALE GENOMIC DNA]</scope>
    <source>
        <strain evidence="2 3">NBRC 100340</strain>
    </source>
</reference>
<evidence type="ECO:0000313" key="3">
    <source>
        <dbReference type="Proteomes" id="UP000008366"/>
    </source>
</evidence>
<dbReference type="RefSeq" id="WP_006594332.1">
    <property type="nucleotide sequence ID" value="NZ_BAHD01000082.1"/>
</dbReference>
<evidence type="ECO:0008006" key="4">
    <source>
        <dbReference type="Google" id="ProtNLM"/>
    </source>
</evidence>
<dbReference type="Proteomes" id="UP000008366">
    <property type="component" value="Unassembled WGS sequence"/>
</dbReference>
<dbReference type="OrthoDB" id="4951104at2"/>
<comment type="caution">
    <text evidence="2">The sequence shown here is derived from an EMBL/GenBank/DDBJ whole genome shotgun (WGS) entry which is preliminary data.</text>
</comment>
<sequence length="78" mass="8720">MPRARISTTVDPQLLAQARALAPQESDATMVERALTALLGQHRRAQIDGDYEQAYSRHPLDEPDEWGDLRSFGDAVRS</sequence>
<evidence type="ECO:0000256" key="1">
    <source>
        <dbReference type="SAM" id="MobiDB-lite"/>
    </source>
</evidence>
<dbReference type="AlphaFoldDB" id="K6WEW7"/>
<feature type="region of interest" description="Disordered" evidence="1">
    <location>
        <begin position="57"/>
        <end position="78"/>
    </location>
</feature>
<keyword evidence="3" id="KW-1185">Reference proteome</keyword>
<gene>
    <name evidence="2" type="ORF">KILIM_082_00170</name>
</gene>
<proteinExistence type="predicted"/>
<dbReference type="STRING" id="1184609.KILIM_082_00170"/>
<dbReference type="eggNOG" id="ENOG50345T0">
    <property type="taxonomic scope" value="Bacteria"/>
</dbReference>
<protein>
    <recommendedName>
        <fullName evidence="4">DUF2191 domain-containing protein</fullName>
    </recommendedName>
</protein>